<feature type="domain" description="Anti-sigma K factor RskA C-terminal" evidence="9">
    <location>
        <begin position="106"/>
        <end position="238"/>
    </location>
</feature>
<evidence type="ECO:0000256" key="6">
    <source>
        <dbReference type="ARBA" id="ARBA00023136"/>
    </source>
</evidence>
<evidence type="ECO:0000313" key="10">
    <source>
        <dbReference type="EMBL" id="AXV06827.1"/>
    </source>
</evidence>
<name>A0A346XX80_9ACTN</name>
<keyword evidence="4" id="KW-0812">Transmembrane</keyword>
<dbReference type="EMBL" id="CP031165">
    <property type="protein sequence ID" value="AXV06827.1"/>
    <property type="molecule type" value="Genomic_DNA"/>
</dbReference>
<reference evidence="10 11" key="1">
    <citation type="submission" date="2018-09" db="EMBL/GenBank/DDBJ databases">
        <title>Complete genome sequence of Euzebya sp. DY32-46 isolated from seawater of Pacific Ocean.</title>
        <authorList>
            <person name="Xu L."/>
            <person name="Wu Y.-H."/>
            <person name="Xu X.-W."/>
        </authorList>
    </citation>
    <scope>NUCLEOTIDE SEQUENCE [LARGE SCALE GENOMIC DNA]</scope>
    <source>
        <strain evidence="10 11">DY32-46</strain>
    </source>
</reference>
<sequence>MSKDLHALTGAYVMDALDDDERAAFEAYMATSPATQAEVASLLEVGAMLGAAAAETPPEGLRRAVMSEIDNVRQERPVVTAIDEAPSVRPVAAPASRSWVTRLSMVAAAAAVAVSVGLGVLVSDLSNRLDALETTNTEVATLVAATDAARFDAGLPDGGVVTAVISDDHHAAVTVADGLPVLDEQLMYVLWAIIDGTPIAVGELHNGVPLTTQHAGLDGLGLTVEPRDAPLDMPTGTVQVQLGA</sequence>
<evidence type="ECO:0000256" key="2">
    <source>
        <dbReference type="ARBA" id="ARBA00004236"/>
    </source>
</evidence>
<dbReference type="PANTHER" id="PTHR37461:SF1">
    <property type="entry name" value="ANTI-SIGMA-K FACTOR RSKA"/>
    <property type="match status" value="1"/>
</dbReference>
<dbReference type="KEGG" id="euz:DVS28_a2144"/>
<keyword evidence="3" id="KW-1003">Cell membrane</keyword>
<dbReference type="GO" id="GO:0016989">
    <property type="term" value="F:sigma factor antagonist activity"/>
    <property type="evidence" value="ECO:0007669"/>
    <property type="project" value="TreeGrafter"/>
</dbReference>
<accession>A0A346XX80</accession>
<organism evidence="10 11">
    <name type="scientific">Euzebya pacifica</name>
    <dbReference type="NCBI Taxonomy" id="1608957"/>
    <lineage>
        <taxon>Bacteria</taxon>
        <taxon>Bacillati</taxon>
        <taxon>Actinomycetota</taxon>
        <taxon>Nitriliruptoria</taxon>
        <taxon>Euzebyales</taxon>
    </lineage>
</organism>
<dbReference type="InterPro" id="IPR041916">
    <property type="entry name" value="Anti_sigma_zinc_sf"/>
</dbReference>
<dbReference type="GO" id="GO:0005886">
    <property type="term" value="C:plasma membrane"/>
    <property type="evidence" value="ECO:0007669"/>
    <property type="project" value="UniProtKB-SubCell"/>
</dbReference>
<evidence type="ECO:0000256" key="4">
    <source>
        <dbReference type="ARBA" id="ARBA00022692"/>
    </source>
</evidence>
<gene>
    <name evidence="10" type="ORF">DVS28_a2144</name>
</gene>
<dbReference type="InterPro" id="IPR051474">
    <property type="entry name" value="Anti-sigma-K/W_factor"/>
</dbReference>
<evidence type="ECO:0000256" key="7">
    <source>
        <dbReference type="ARBA" id="ARBA00029829"/>
    </source>
</evidence>
<dbReference type="PANTHER" id="PTHR37461">
    <property type="entry name" value="ANTI-SIGMA-K FACTOR RSKA"/>
    <property type="match status" value="1"/>
</dbReference>
<evidence type="ECO:0000256" key="3">
    <source>
        <dbReference type="ARBA" id="ARBA00022475"/>
    </source>
</evidence>
<dbReference type="AlphaFoldDB" id="A0A346XX80"/>
<evidence type="ECO:0000256" key="8">
    <source>
        <dbReference type="ARBA" id="ARBA00030803"/>
    </source>
</evidence>
<dbReference type="Proteomes" id="UP000264006">
    <property type="component" value="Chromosome"/>
</dbReference>
<keyword evidence="6" id="KW-0472">Membrane</keyword>
<keyword evidence="5" id="KW-1133">Transmembrane helix</keyword>
<dbReference type="OrthoDB" id="153510at2"/>
<comment type="subcellular location">
    <subcellularLocation>
        <location evidence="2">Cell membrane</location>
    </subcellularLocation>
    <subcellularLocation>
        <location evidence="1">Membrane</location>
        <topology evidence="1">Single-pass membrane protein</topology>
    </subcellularLocation>
</comment>
<evidence type="ECO:0000256" key="5">
    <source>
        <dbReference type="ARBA" id="ARBA00022989"/>
    </source>
</evidence>
<dbReference type="RefSeq" id="WP_114591417.1">
    <property type="nucleotide sequence ID" value="NZ_CP031165.1"/>
</dbReference>
<protein>
    <recommendedName>
        <fullName evidence="8">Regulator of SigK</fullName>
    </recommendedName>
    <alternativeName>
        <fullName evidence="7">Sigma-K anti-sigma factor RskA</fullName>
    </alternativeName>
</protein>
<dbReference type="GO" id="GO:0006417">
    <property type="term" value="P:regulation of translation"/>
    <property type="evidence" value="ECO:0007669"/>
    <property type="project" value="TreeGrafter"/>
</dbReference>
<dbReference type="InterPro" id="IPR018764">
    <property type="entry name" value="RskA_C"/>
</dbReference>
<keyword evidence="11" id="KW-1185">Reference proteome</keyword>
<proteinExistence type="predicted"/>
<evidence type="ECO:0000259" key="9">
    <source>
        <dbReference type="Pfam" id="PF10099"/>
    </source>
</evidence>
<dbReference type="Pfam" id="PF10099">
    <property type="entry name" value="RskA_C"/>
    <property type="match status" value="1"/>
</dbReference>
<evidence type="ECO:0000313" key="11">
    <source>
        <dbReference type="Proteomes" id="UP000264006"/>
    </source>
</evidence>
<dbReference type="Gene3D" id="1.10.10.1320">
    <property type="entry name" value="Anti-sigma factor, zinc-finger domain"/>
    <property type="match status" value="1"/>
</dbReference>
<evidence type="ECO:0000256" key="1">
    <source>
        <dbReference type="ARBA" id="ARBA00004167"/>
    </source>
</evidence>